<evidence type="ECO:0000256" key="1">
    <source>
        <dbReference type="SAM" id="SignalP"/>
    </source>
</evidence>
<dbReference type="KEGG" id="anp:FK178_13645"/>
<protein>
    <recommendedName>
        <fullName evidence="4">Lipoprotein</fullName>
    </recommendedName>
</protein>
<dbReference type="PROSITE" id="PS51257">
    <property type="entry name" value="PROKAR_LIPOPROTEIN"/>
    <property type="match status" value="1"/>
</dbReference>
<organism evidence="2 3">
    <name type="scientific">Antarcticibacterium arcticum</name>
    <dbReference type="NCBI Taxonomy" id="2585771"/>
    <lineage>
        <taxon>Bacteria</taxon>
        <taxon>Pseudomonadati</taxon>
        <taxon>Bacteroidota</taxon>
        <taxon>Flavobacteriia</taxon>
        <taxon>Flavobacteriales</taxon>
        <taxon>Flavobacteriaceae</taxon>
        <taxon>Antarcticibacterium</taxon>
    </lineage>
</organism>
<dbReference type="RefSeq" id="WP_146836354.1">
    <property type="nucleotide sequence ID" value="NZ_CP042476.1"/>
</dbReference>
<name>A0A5B8YPX1_9FLAO</name>
<keyword evidence="1" id="KW-0732">Signal</keyword>
<evidence type="ECO:0000313" key="3">
    <source>
        <dbReference type="Proteomes" id="UP000321954"/>
    </source>
</evidence>
<feature type="signal peptide" evidence="1">
    <location>
        <begin position="1"/>
        <end position="19"/>
    </location>
</feature>
<dbReference type="Proteomes" id="UP000321954">
    <property type="component" value="Chromosome"/>
</dbReference>
<evidence type="ECO:0008006" key="4">
    <source>
        <dbReference type="Google" id="ProtNLM"/>
    </source>
</evidence>
<gene>
    <name evidence="2" type="ORF">FK178_13645</name>
</gene>
<proteinExistence type="predicted"/>
<keyword evidence="3" id="KW-1185">Reference proteome</keyword>
<sequence>MKKLIVLICILIFASCKSSKSSGTSEDVVSSGNSVKSDRFLIENLSEMNSEAINAAYSDANITEDVGIFDEGTEERAYTILYPNSPDEIHITWEDADKNKIYDIRFSESGKWRSSTGIKVGTTYNELNELNEKEVSFYGFGWDYSGAVNWNDGKFEDSNLFVFLEAKNIPGKFYGDHVIKASPEEIALMDLKVKTIMFKR</sequence>
<evidence type="ECO:0000313" key="2">
    <source>
        <dbReference type="EMBL" id="QED38693.1"/>
    </source>
</evidence>
<dbReference type="OrthoDB" id="1144014at2"/>
<accession>A0A5B8YPX1</accession>
<feature type="chain" id="PRO_5022703530" description="Lipoprotein" evidence="1">
    <location>
        <begin position="20"/>
        <end position="200"/>
    </location>
</feature>
<dbReference type="EMBL" id="CP042476">
    <property type="protein sequence ID" value="QED38693.1"/>
    <property type="molecule type" value="Genomic_DNA"/>
</dbReference>
<dbReference type="AlphaFoldDB" id="A0A5B8YPX1"/>
<reference evidence="2 3" key="1">
    <citation type="submission" date="2019-08" db="EMBL/GenBank/DDBJ databases">
        <title>Antarcticibacterium arcticum sp. nov., a bacterium isolated from marine sediment of the Canadian Beaufort Sea.</title>
        <authorList>
            <person name="Lee Y.M."/>
            <person name="Baek K."/>
            <person name="Lee D.-H."/>
            <person name="Shin S.C."/>
            <person name="Jin Y.K."/>
            <person name="Park Y."/>
        </authorList>
    </citation>
    <scope>NUCLEOTIDE SEQUENCE [LARGE SCALE GENOMIC DNA]</scope>
    <source>
        <strain evidence="2 3">PAMC 28998</strain>
    </source>
</reference>